<dbReference type="InterPro" id="IPR033932">
    <property type="entry name" value="YtcJ-like"/>
</dbReference>
<dbReference type="Gene3D" id="2.30.40.10">
    <property type="entry name" value="Urease, subunit C, domain 1"/>
    <property type="match status" value="1"/>
</dbReference>
<dbReference type="GO" id="GO:0016810">
    <property type="term" value="F:hydrolase activity, acting on carbon-nitrogen (but not peptide) bonds"/>
    <property type="evidence" value="ECO:0007669"/>
    <property type="project" value="InterPro"/>
</dbReference>
<evidence type="ECO:0000259" key="2">
    <source>
        <dbReference type="Pfam" id="PF07969"/>
    </source>
</evidence>
<evidence type="ECO:0000313" key="4">
    <source>
        <dbReference type="Proteomes" id="UP000467700"/>
    </source>
</evidence>
<dbReference type="OrthoDB" id="3501663at2759"/>
<feature type="compositionally biased region" description="Basic and acidic residues" evidence="1">
    <location>
        <begin position="1"/>
        <end position="13"/>
    </location>
</feature>
<dbReference type="SUPFAM" id="SSF51556">
    <property type="entry name" value="Metallo-dependent hydrolases"/>
    <property type="match status" value="1"/>
</dbReference>
<dbReference type="Gene3D" id="3.10.310.70">
    <property type="match status" value="1"/>
</dbReference>
<feature type="region of interest" description="Disordered" evidence="1">
    <location>
        <begin position="1"/>
        <end position="21"/>
    </location>
</feature>
<comment type="caution">
    <text evidence="3">The sequence shown here is derived from an EMBL/GenBank/DDBJ whole genome shotgun (WGS) entry which is preliminary data.</text>
</comment>
<organism evidence="3 4">
    <name type="scientific">Cyclocybe aegerita</name>
    <name type="common">Black poplar mushroom</name>
    <name type="synonym">Agrocybe aegerita</name>
    <dbReference type="NCBI Taxonomy" id="1973307"/>
    <lineage>
        <taxon>Eukaryota</taxon>
        <taxon>Fungi</taxon>
        <taxon>Dikarya</taxon>
        <taxon>Basidiomycota</taxon>
        <taxon>Agaricomycotina</taxon>
        <taxon>Agaricomycetes</taxon>
        <taxon>Agaricomycetidae</taxon>
        <taxon>Agaricales</taxon>
        <taxon>Agaricineae</taxon>
        <taxon>Bolbitiaceae</taxon>
        <taxon>Cyclocybe</taxon>
    </lineage>
</organism>
<name>A0A8S0WUK5_CYCAE</name>
<dbReference type="InterPro" id="IPR011059">
    <property type="entry name" value="Metal-dep_hydrolase_composite"/>
</dbReference>
<evidence type="ECO:0000313" key="3">
    <source>
        <dbReference type="EMBL" id="CAA7271688.1"/>
    </source>
</evidence>
<accession>A0A8S0WUK5</accession>
<evidence type="ECO:0000256" key="1">
    <source>
        <dbReference type="SAM" id="MobiDB-lite"/>
    </source>
</evidence>
<dbReference type="Pfam" id="PF07969">
    <property type="entry name" value="Amidohydro_3"/>
    <property type="match status" value="1"/>
</dbReference>
<dbReference type="AlphaFoldDB" id="A0A8S0WUK5"/>
<proteinExistence type="predicted"/>
<dbReference type="EMBL" id="CACVBS010000112">
    <property type="protein sequence ID" value="CAA7271688.1"/>
    <property type="molecule type" value="Genomic_DNA"/>
</dbReference>
<dbReference type="InterPro" id="IPR032466">
    <property type="entry name" value="Metal_Hydrolase"/>
</dbReference>
<reference evidence="3 4" key="1">
    <citation type="submission" date="2020-01" db="EMBL/GenBank/DDBJ databases">
        <authorList>
            <person name="Gupta K D."/>
        </authorList>
    </citation>
    <scope>NUCLEOTIDE SEQUENCE [LARGE SCALE GENOMIC DNA]</scope>
</reference>
<dbReference type="CDD" id="cd01300">
    <property type="entry name" value="YtcJ_like"/>
    <property type="match status" value="1"/>
</dbReference>
<feature type="domain" description="Amidohydrolase 3" evidence="2">
    <location>
        <begin position="147"/>
        <end position="669"/>
    </location>
</feature>
<feature type="region of interest" description="Disordered" evidence="1">
    <location>
        <begin position="66"/>
        <end position="116"/>
    </location>
</feature>
<dbReference type="PANTHER" id="PTHR22642:SF2">
    <property type="entry name" value="PROTEIN LONG AFTER FAR-RED 3"/>
    <property type="match status" value="1"/>
</dbReference>
<sequence length="726" mass="78243">MQHVDTRRVEDRPLASTTRQCDHEVQATGGIAFDEYTSVMVIEKHGSSFASFCRVASFCQHRRTLTHQDSQRDNEGSPSSPSASGCGGSLRVSGRGRGPPSQRHHPPIGQRVNSVQPRKSGLFKRHHHLRWNDEDVRANCEIDDSTQVIDLQGRTVIPGLIDAHVHPIEAGQALLGCTLAYRQLNETDLRTIIQACLDRERNTASADIWLTVTEFDREGFTDINGRPNATMLDALNTTRPILVIATNQHNVWVNTRGLAVLNITRDTPDIPGGRIVKDANGFPTGILEENASGMARGAAGASGSSASREDGARVAVAEFRKNGITSFLDALAPQSTVWSELKAEGALTARNWNAFGVFGLTDPAQLTELAQNASRALDEGPITLAPGSVWKHVKLFMDGVLSQVSESATLLEPYLVDAGNGTYVPGTNTGIPAASPAQLADLLTRVLGLNLGIGLHVHAVGDAAVRQVLDAAAAHALNHTLRPGELAIAHAELVSAEDHARFARLGLPAVMSYQWAQRATYWNEPTQRSLGPARMGAVEPHAVLAEAGTNIVYGSDWPVDPLDPFLALKIAVTREGSLSNPHSHASFGPRFVGRIDEQPALSRELALRGMTSNAATYLGVANKLGSLEVGKFADLLVLDRPYFDSAQVSDEELDKNKVLLTVVGGRAVFADEEATFVPSGLVRRSSVEDEELEARVERRNILPRTVTGRSCTFGDIHGQAHAHGEL</sequence>
<dbReference type="PANTHER" id="PTHR22642">
    <property type="entry name" value="IMIDAZOLONEPROPIONASE"/>
    <property type="match status" value="1"/>
</dbReference>
<dbReference type="Gene3D" id="3.20.20.140">
    <property type="entry name" value="Metal-dependent hydrolases"/>
    <property type="match status" value="1"/>
</dbReference>
<dbReference type="Proteomes" id="UP000467700">
    <property type="component" value="Unassembled WGS sequence"/>
</dbReference>
<feature type="compositionally biased region" description="Low complexity" evidence="1">
    <location>
        <begin position="76"/>
        <end position="101"/>
    </location>
</feature>
<dbReference type="InterPro" id="IPR013108">
    <property type="entry name" value="Amidohydro_3"/>
</dbReference>
<gene>
    <name evidence="3" type="ORF">AAE3_LOCUS13943</name>
</gene>
<protein>
    <recommendedName>
        <fullName evidence="2">Amidohydrolase 3 domain-containing protein</fullName>
    </recommendedName>
</protein>
<dbReference type="SUPFAM" id="SSF51338">
    <property type="entry name" value="Composite domain of metallo-dependent hydrolases"/>
    <property type="match status" value="1"/>
</dbReference>
<keyword evidence="4" id="KW-1185">Reference proteome</keyword>